<dbReference type="RefSeq" id="WP_173803860.1">
    <property type="nucleotide sequence ID" value="NZ_JABSNM010000002.1"/>
</dbReference>
<dbReference type="Proteomes" id="UP001516061">
    <property type="component" value="Unassembled WGS sequence"/>
</dbReference>
<feature type="transmembrane region" description="Helical" evidence="7">
    <location>
        <begin position="167"/>
        <end position="189"/>
    </location>
</feature>
<feature type="transmembrane region" description="Helical" evidence="7">
    <location>
        <begin position="12"/>
        <end position="32"/>
    </location>
</feature>
<keyword evidence="3" id="KW-1003">Cell membrane</keyword>
<dbReference type="Gene3D" id="1.10.1760.20">
    <property type="match status" value="1"/>
</dbReference>
<feature type="transmembrane region" description="Helical" evidence="7">
    <location>
        <begin position="139"/>
        <end position="155"/>
    </location>
</feature>
<evidence type="ECO:0000313" key="9">
    <source>
        <dbReference type="Proteomes" id="UP001516061"/>
    </source>
</evidence>
<comment type="caution">
    <text evidence="8">The sequence shown here is derived from an EMBL/GenBank/DDBJ whole genome shotgun (WGS) entry which is preliminary data.</text>
</comment>
<name>A0ABX2FZF2_9BURK</name>
<feature type="transmembrane region" description="Helical" evidence="7">
    <location>
        <begin position="101"/>
        <end position="118"/>
    </location>
</feature>
<comment type="subcellular location">
    <subcellularLocation>
        <location evidence="1">Cell membrane</location>
        <topology evidence="1">Multi-pass membrane protein</topology>
    </subcellularLocation>
</comment>
<sequence length="213" mass="22651">MHIEPGFLSQTTVGAAGVAASALLSAHAPALWRRPALLLRTLLAGGFFSVLMQAWHLPVGPSELHLVGAMPIYLLFGYLPTLFGFALGLLAQGLLFEPQDLMHLAVNSLTLIVPLMTVHHTLGRTLSPKAVSAGRMLQLDGAYYAGVTLMVGFWLSQGLKATALADWAAFAASYLALVAVEPLLTIALVRGSRRLGQAGWARLCLDERLTLGA</sequence>
<keyword evidence="5 7" id="KW-1133">Transmembrane helix</keyword>
<reference evidence="8 9" key="1">
    <citation type="submission" date="2020-05" db="EMBL/GenBank/DDBJ databases">
        <title>Genomic Encyclopedia of Type Strains, Phase IV (KMG-V): Genome sequencing to study the core and pangenomes of soil and plant-associated prokaryotes.</title>
        <authorList>
            <person name="Whitman W."/>
        </authorList>
    </citation>
    <scope>NUCLEOTIDE SEQUENCE [LARGE SCALE GENOMIC DNA]</scope>
    <source>
        <strain evidence="8 9">C29</strain>
    </source>
</reference>
<dbReference type="InterPro" id="IPR002751">
    <property type="entry name" value="CbiM/NikMN"/>
</dbReference>
<keyword evidence="2" id="KW-0813">Transport</keyword>
<accession>A0ABX2FZF2</accession>
<evidence type="ECO:0000256" key="4">
    <source>
        <dbReference type="ARBA" id="ARBA00022692"/>
    </source>
</evidence>
<evidence type="ECO:0000256" key="5">
    <source>
        <dbReference type="ARBA" id="ARBA00022989"/>
    </source>
</evidence>
<gene>
    <name evidence="8" type="ORF">HNQ01_000616</name>
</gene>
<proteinExistence type="predicted"/>
<dbReference type="EMBL" id="JABSNM010000002">
    <property type="protein sequence ID" value="NRT54906.1"/>
    <property type="molecule type" value="Genomic_DNA"/>
</dbReference>
<evidence type="ECO:0000256" key="3">
    <source>
        <dbReference type="ARBA" id="ARBA00022475"/>
    </source>
</evidence>
<evidence type="ECO:0000256" key="1">
    <source>
        <dbReference type="ARBA" id="ARBA00004651"/>
    </source>
</evidence>
<protein>
    <submittedName>
        <fullName evidence="8">ABC-type Co2+ transport system permease subunit</fullName>
    </submittedName>
</protein>
<evidence type="ECO:0000313" key="8">
    <source>
        <dbReference type="EMBL" id="NRT54906.1"/>
    </source>
</evidence>
<feature type="transmembrane region" description="Helical" evidence="7">
    <location>
        <begin position="72"/>
        <end position="95"/>
    </location>
</feature>
<keyword evidence="9" id="KW-1185">Reference proteome</keyword>
<organism evidence="8 9">
    <name type="scientific">Sphaerotilus uruguayifluvii</name>
    <dbReference type="NCBI Taxonomy" id="2735897"/>
    <lineage>
        <taxon>Bacteria</taxon>
        <taxon>Pseudomonadati</taxon>
        <taxon>Pseudomonadota</taxon>
        <taxon>Betaproteobacteria</taxon>
        <taxon>Burkholderiales</taxon>
        <taxon>Sphaerotilaceae</taxon>
        <taxon>Sphaerotilus</taxon>
    </lineage>
</organism>
<dbReference type="Pfam" id="PF01891">
    <property type="entry name" value="CbiM"/>
    <property type="match status" value="1"/>
</dbReference>
<keyword evidence="6 7" id="KW-0472">Membrane</keyword>
<feature type="transmembrane region" description="Helical" evidence="7">
    <location>
        <begin position="38"/>
        <end position="60"/>
    </location>
</feature>
<keyword evidence="4 7" id="KW-0812">Transmembrane</keyword>
<evidence type="ECO:0000256" key="6">
    <source>
        <dbReference type="ARBA" id="ARBA00023136"/>
    </source>
</evidence>
<evidence type="ECO:0000256" key="7">
    <source>
        <dbReference type="SAM" id="Phobius"/>
    </source>
</evidence>
<evidence type="ECO:0000256" key="2">
    <source>
        <dbReference type="ARBA" id="ARBA00022448"/>
    </source>
</evidence>